<evidence type="ECO:0000256" key="1">
    <source>
        <dbReference type="ARBA" id="ARBA00006024"/>
    </source>
</evidence>
<name>A0A0F9SCU9_9ZZZZ</name>
<dbReference type="Pfam" id="PF00702">
    <property type="entry name" value="Hydrolase"/>
    <property type="match status" value="1"/>
</dbReference>
<dbReference type="SUPFAM" id="SSF56784">
    <property type="entry name" value="HAD-like"/>
    <property type="match status" value="1"/>
</dbReference>
<dbReference type="Gene3D" id="3.40.50.1000">
    <property type="entry name" value="HAD superfamily/HAD-like"/>
    <property type="match status" value="1"/>
</dbReference>
<keyword evidence="3" id="KW-0472">Membrane</keyword>
<dbReference type="GO" id="GO:0005524">
    <property type="term" value="F:ATP binding"/>
    <property type="evidence" value="ECO:0007669"/>
    <property type="project" value="InterPro"/>
</dbReference>
<protein>
    <submittedName>
        <fullName evidence="4">Uncharacterized protein</fullName>
    </submittedName>
</protein>
<dbReference type="PANTHER" id="PTHR48085:SF5">
    <property type="entry name" value="CADMIUM_ZINC-TRANSPORTING ATPASE HMA4-RELATED"/>
    <property type="match status" value="1"/>
</dbReference>
<dbReference type="AlphaFoldDB" id="A0A0F9SCU9"/>
<feature type="region of interest" description="Disordered" evidence="2">
    <location>
        <begin position="189"/>
        <end position="208"/>
    </location>
</feature>
<dbReference type="PANTHER" id="PTHR48085">
    <property type="entry name" value="CADMIUM/ZINC-TRANSPORTING ATPASE HMA2-RELATED"/>
    <property type="match status" value="1"/>
</dbReference>
<feature type="compositionally biased region" description="Basic and acidic residues" evidence="2">
    <location>
        <begin position="189"/>
        <end position="200"/>
    </location>
</feature>
<dbReference type="NCBIfam" id="TIGR01494">
    <property type="entry name" value="ATPase_P-type"/>
    <property type="match status" value="1"/>
</dbReference>
<dbReference type="InterPro" id="IPR001757">
    <property type="entry name" value="P_typ_ATPase"/>
</dbReference>
<dbReference type="GO" id="GO:0016887">
    <property type="term" value="F:ATP hydrolysis activity"/>
    <property type="evidence" value="ECO:0007669"/>
    <property type="project" value="InterPro"/>
</dbReference>
<organism evidence="4">
    <name type="scientific">marine sediment metagenome</name>
    <dbReference type="NCBI Taxonomy" id="412755"/>
    <lineage>
        <taxon>unclassified sequences</taxon>
        <taxon>metagenomes</taxon>
        <taxon>ecological metagenomes</taxon>
    </lineage>
</organism>
<feature type="transmembrane region" description="Helical" evidence="3">
    <location>
        <begin position="137"/>
        <end position="156"/>
    </location>
</feature>
<dbReference type="PRINTS" id="PR00119">
    <property type="entry name" value="CATATPASE"/>
</dbReference>
<keyword evidence="3" id="KW-1133">Transmembrane helix</keyword>
<dbReference type="InterPro" id="IPR023214">
    <property type="entry name" value="HAD_sf"/>
</dbReference>
<keyword evidence="3" id="KW-0812">Transmembrane</keyword>
<dbReference type="GO" id="GO:0015086">
    <property type="term" value="F:cadmium ion transmembrane transporter activity"/>
    <property type="evidence" value="ECO:0007669"/>
    <property type="project" value="TreeGrafter"/>
</dbReference>
<evidence type="ECO:0000313" key="4">
    <source>
        <dbReference type="EMBL" id="KKN27218.1"/>
    </source>
</evidence>
<proteinExistence type="inferred from homology"/>
<evidence type="ECO:0000256" key="3">
    <source>
        <dbReference type="SAM" id="Phobius"/>
    </source>
</evidence>
<evidence type="ECO:0000256" key="2">
    <source>
        <dbReference type="SAM" id="MobiDB-lite"/>
    </source>
</evidence>
<dbReference type="InterPro" id="IPR051014">
    <property type="entry name" value="Cation_Transport_ATPase_IB"/>
</dbReference>
<dbReference type="GO" id="GO:0016020">
    <property type="term" value="C:membrane"/>
    <property type="evidence" value="ECO:0007669"/>
    <property type="project" value="InterPro"/>
</dbReference>
<dbReference type="InterPro" id="IPR036412">
    <property type="entry name" value="HAD-like_sf"/>
</dbReference>
<reference evidence="4" key="1">
    <citation type="journal article" date="2015" name="Nature">
        <title>Complex archaea that bridge the gap between prokaryotes and eukaryotes.</title>
        <authorList>
            <person name="Spang A."/>
            <person name="Saw J.H."/>
            <person name="Jorgensen S.L."/>
            <person name="Zaremba-Niedzwiedzka K."/>
            <person name="Martijn J."/>
            <person name="Lind A.E."/>
            <person name="van Eijk R."/>
            <person name="Schleper C."/>
            <person name="Guy L."/>
            <person name="Ettema T.J."/>
        </authorList>
    </citation>
    <scope>NUCLEOTIDE SEQUENCE</scope>
</reference>
<comment type="similarity">
    <text evidence="1">Belongs to the cation transport ATPase (P-type) (TC 3.A.3) family. Type IB subfamily.</text>
</comment>
<comment type="caution">
    <text evidence="4">The sequence shown here is derived from an EMBL/GenBank/DDBJ whole genome shotgun (WGS) entry which is preliminary data.</text>
</comment>
<feature type="transmembrane region" description="Helical" evidence="3">
    <location>
        <begin position="162"/>
        <end position="180"/>
    </location>
</feature>
<sequence>MIELRDRIRPDAKGIVARLHAQGVQKIVMLTGDNERTARAVAAVVGIDEVRAELLPEDKVRAIEELVEKYDVVAMIGDGVNDAPAMARAHFAIAMGAVGSDAAIETADIALMTDDIGKVPWLIGHSRRTMNIIHQDIGISLATKALFVGLTAFGMASMWGAIAADVGVSLLVVANALRLLRAKKDNGKPKDYKTLSEKEMQGVQANGH</sequence>
<dbReference type="EMBL" id="LAZR01002656">
    <property type="protein sequence ID" value="KKN27218.1"/>
    <property type="molecule type" value="Genomic_DNA"/>
</dbReference>
<gene>
    <name evidence="4" type="ORF">LCGC14_0866760</name>
</gene>
<accession>A0A0F9SCU9</accession>